<evidence type="ECO:0000256" key="1">
    <source>
        <dbReference type="ARBA" id="ARBA00009820"/>
    </source>
</evidence>
<evidence type="ECO:0000256" key="2">
    <source>
        <dbReference type="SAM" id="SignalP"/>
    </source>
</evidence>
<dbReference type="Proteomes" id="UP001595926">
    <property type="component" value="Unassembled WGS sequence"/>
</dbReference>
<dbReference type="Pfam" id="PF07676">
    <property type="entry name" value="PD40"/>
    <property type="match status" value="3"/>
</dbReference>
<dbReference type="Gene3D" id="2.120.10.30">
    <property type="entry name" value="TolB, C-terminal domain"/>
    <property type="match status" value="1"/>
</dbReference>
<dbReference type="SUPFAM" id="SSF52964">
    <property type="entry name" value="TolB, N-terminal domain"/>
    <property type="match status" value="1"/>
</dbReference>
<dbReference type="EMBL" id="JBHSJH010000002">
    <property type="protein sequence ID" value="MFC4892469.1"/>
    <property type="molecule type" value="Genomic_DNA"/>
</dbReference>
<dbReference type="InterPro" id="IPR011042">
    <property type="entry name" value="6-blade_b-propeller_TolB-like"/>
</dbReference>
<keyword evidence="4" id="KW-1185">Reference proteome</keyword>
<name>A0ABV9TCM3_9GAMM</name>
<dbReference type="PANTHER" id="PTHR36842">
    <property type="entry name" value="PROTEIN TOLB HOMOLOG"/>
    <property type="match status" value="1"/>
</dbReference>
<dbReference type="SUPFAM" id="SSF69304">
    <property type="entry name" value="Tricorn protease N-terminal domain"/>
    <property type="match status" value="1"/>
</dbReference>
<dbReference type="PANTHER" id="PTHR36842:SF1">
    <property type="entry name" value="PROTEIN TOLB"/>
    <property type="match status" value="1"/>
</dbReference>
<comment type="similarity">
    <text evidence="1">Belongs to the TolB family.</text>
</comment>
<proteinExistence type="inferred from homology"/>
<protein>
    <submittedName>
        <fullName evidence="3">PD40 domain-containing protein</fullName>
    </submittedName>
</protein>
<dbReference type="Gene3D" id="3.40.50.10070">
    <property type="entry name" value="TolB, N-terminal domain"/>
    <property type="match status" value="1"/>
</dbReference>
<dbReference type="RefSeq" id="WP_211360956.1">
    <property type="nucleotide sequence ID" value="NZ_JBHSJH010000002.1"/>
</dbReference>
<sequence length="435" mass="47925">MRKILSIFTIFIFLSTSSYADLTAEVTSGVIQKPLVTVVSNDIVDDFSQGVNSVVTADLNNNGAMEANDDIKYEIKSSQDVPWKNINSDYVVLINYKKNSSDNFSVEATILKRNDTGYIRSISYNGISTSLKRVLAHKIANYAYKTIAGDEGFFLTKLAYVKVTNPYSRYGRIYELIVSDYDGNNKHTILRQTDNPIATPSWSHDGRFIIYSSYVGGSMGIYTIELATGKVREIAKFKGINSAASFSPDDKSIVLALSKGYSEQTNIYVMNLATKNLKQLTINGINTAPQFSPNGNTVVFTSDRGGKPNIYMAPVNSKYPQSSLVTTRTYQAYDPNYTPDAKDLVFMYQRGRGEGTQIAKLNLANNSIDVLTKGKADASPTVSPYGDMVAYVSTNSRGYTSLNMVSLDGEKQISVDSSNDAKTLLQSPSWSPKNF</sequence>
<evidence type="ECO:0000313" key="3">
    <source>
        <dbReference type="EMBL" id="MFC4892469.1"/>
    </source>
</evidence>
<reference evidence="4" key="1">
    <citation type="journal article" date="2019" name="Int. J. Syst. Evol. Microbiol.">
        <title>The Global Catalogue of Microorganisms (GCM) 10K type strain sequencing project: providing services to taxonomists for standard genome sequencing and annotation.</title>
        <authorList>
            <consortium name="The Broad Institute Genomics Platform"/>
            <consortium name="The Broad Institute Genome Sequencing Center for Infectious Disease"/>
            <person name="Wu L."/>
            <person name="Ma J."/>
        </authorList>
    </citation>
    <scope>NUCLEOTIDE SEQUENCE [LARGE SCALE GENOMIC DNA]</scope>
    <source>
        <strain evidence="4">CGMCC 1.13718</strain>
    </source>
</reference>
<keyword evidence="2" id="KW-0732">Signal</keyword>
<gene>
    <name evidence="3" type="ORF">ACFPDQ_05335</name>
</gene>
<evidence type="ECO:0000313" key="4">
    <source>
        <dbReference type="Proteomes" id="UP001595926"/>
    </source>
</evidence>
<dbReference type="InterPro" id="IPR011659">
    <property type="entry name" value="WD40"/>
</dbReference>
<feature type="signal peptide" evidence="2">
    <location>
        <begin position="1"/>
        <end position="20"/>
    </location>
</feature>
<organism evidence="3 4">
    <name type="scientific">Pseudofrancisella aestuarii</name>
    <dbReference type="NCBI Taxonomy" id="2670347"/>
    <lineage>
        <taxon>Bacteria</taxon>
        <taxon>Pseudomonadati</taxon>
        <taxon>Pseudomonadota</taxon>
        <taxon>Gammaproteobacteria</taxon>
        <taxon>Thiotrichales</taxon>
        <taxon>Francisellaceae</taxon>
        <taxon>Pseudofrancisella</taxon>
    </lineage>
</organism>
<feature type="chain" id="PRO_5047500483" evidence="2">
    <location>
        <begin position="21"/>
        <end position="435"/>
    </location>
</feature>
<comment type="caution">
    <text evidence="3">The sequence shown here is derived from an EMBL/GenBank/DDBJ whole genome shotgun (WGS) entry which is preliminary data.</text>
</comment>
<accession>A0ABV9TCM3</accession>